<sequence length="325" mass="36875">MMRTEQVSGEMVITRTFGAPREFVWRAWTEAEYINRWWGPKDFTAPVIRIDLREGGRYLYCMRSPEGQDFWSTGVFREIVPMERIVATDSFSDAKGNVVSASTYGMSGDWPDELVATVTFADADGRTEVTIREAGIPEGEMRDQAVGGWMESLDKLAEVLKEGEIATGKTHIAAEPGRQEIVISRIFDAPREAVFDTYLDPALVPRWWGPKRFTTTVDAMEVRRGGIWRYVQRDPDGNVFAFFGVYHDIVPPERVIYTFEFEGTPGHVQLETVTLEDLNGRTKVTDQAVFRTVEERDGMLSTGMEEGVNESMDRFAALVERKRSP</sequence>
<dbReference type="PANTHER" id="PTHR36929:SF5">
    <property type="entry name" value="BLR6751 PROTEIN"/>
    <property type="match status" value="1"/>
</dbReference>
<feature type="domain" description="Activator of Hsp90 ATPase homologue 1/2-like C-terminal" evidence="2">
    <location>
        <begin position="19"/>
        <end position="161"/>
    </location>
</feature>
<protein>
    <submittedName>
        <fullName evidence="3">Putative glutathione s-transferase-related transmembrane</fullName>
        <ecNumber evidence="3">2.5.1.18</ecNumber>
    </submittedName>
</protein>
<name>A0A0W8FJU4_9ZZZZ</name>
<dbReference type="GO" id="GO:0004364">
    <property type="term" value="F:glutathione transferase activity"/>
    <property type="evidence" value="ECO:0007669"/>
    <property type="project" value="UniProtKB-EC"/>
</dbReference>
<feature type="domain" description="Activator of Hsp90 ATPase homologue 1/2-like C-terminal" evidence="2">
    <location>
        <begin position="188"/>
        <end position="320"/>
    </location>
</feature>
<comment type="similarity">
    <text evidence="1">Belongs to the AHA1 family.</text>
</comment>
<keyword evidence="3" id="KW-0808">Transferase</keyword>
<dbReference type="Pfam" id="PF08327">
    <property type="entry name" value="AHSA1"/>
    <property type="match status" value="2"/>
</dbReference>
<keyword evidence="3" id="KW-0812">Transmembrane</keyword>
<dbReference type="CDD" id="cd07814">
    <property type="entry name" value="SRPBCC_CalC_Aha1-like"/>
    <property type="match status" value="1"/>
</dbReference>
<dbReference type="SUPFAM" id="SSF55961">
    <property type="entry name" value="Bet v1-like"/>
    <property type="match status" value="2"/>
</dbReference>
<dbReference type="EMBL" id="LNQE01001097">
    <property type="protein sequence ID" value="KUG21147.1"/>
    <property type="molecule type" value="Genomic_DNA"/>
</dbReference>
<proteinExistence type="inferred from homology"/>
<evidence type="ECO:0000259" key="2">
    <source>
        <dbReference type="Pfam" id="PF08327"/>
    </source>
</evidence>
<dbReference type="Gene3D" id="3.30.530.20">
    <property type="match status" value="2"/>
</dbReference>
<dbReference type="InterPro" id="IPR013538">
    <property type="entry name" value="ASHA1/2-like_C"/>
</dbReference>
<evidence type="ECO:0000256" key="1">
    <source>
        <dbReference type="ARBA" id="ARBA00006817"/>
    </source>
</evidence>
<comment type="caution">
    <text evidence="3">The sequence shown here is derived from an EMBL/GenBank/DDBJ whole genome shotgun (WGS) entry which is preliminary data.</text>
</comment>
<keyword evidence="3" id="KW-0472">Membrane</keyword>
<gene>
    <name evidence="3" type="ORF">ASZ90_009109</name>
</gene>
<dbReference type="PANTHER" id="PTHR36929">
    <property type="entry name" value="ATTACHMENT SUBUNIT, PUTATIVE-RELATED"/>
    <property type="match status" value="1"/>
</dbReference>
<dbReference type="CDD" id="cd07826">
    <property type="entry name" value="SRPBCC_CalC_Aha1-like_9"/>
    <property type="match status" value="1"/>
</dbReference>
<dbReference type="EC" id="2.5.1.18" evidence="3"/>
<accession>A0A0W8FJU4</accession>
<reference evidence="3" key="1">
    <citation type="journal article" date="2015" name="Proc. Natl. Acad. Sci. U.S.A.">
        <title>Networks of energetic and metabolic interactions define dynamics in microbial communities.</title>
        <authorList>
            <person name="Embree M."/>
            <person name="Liu J.K."/>
            <person name="Al-Bassam M.M."/>
            <person name="Zengler K."/>
        </authorList>
    </citation>
    <scope>NUCLEOTIDE SEQUENCE</scope>
</reference>
<dbReference type="AlphaFoldDB" id="A0A0W8FJU4"/>
<dbReference type="InterPro" id="IPR023393">
    <property type="entry name" value="START-like_dom_sf"/>
</dbReference>
<evidence type="ECO:0000313" key="3">
    <source>
        <dbReference type="EMBL" id="KUG21147.1"/>
    </source>
</evidence>
<organism evidence="3">
    <name type="scientific">hydrocarbon metagenome</name>
    <dbReference type="NCBI Taxonomy" id="938273"/>
    <lineage>
        <taxon>unclassified sequences</taxon>
        <taxon>metagenomes</taxon>
        <taxon>ecological metagenomes</taxon>
    </lineage>
</organism>